<organism evidence="7 8">
    <name type="scientific">Buddleja alternifolia</name>
    <dbReference type="NCBI Taxonomy" id="168488"/>
    <lineage>
        <taxon>Eukaryota</taxon>
        <taxon>Viridiplantae</taxon>
        <taxon>Streptophyta</taxon>
        <taxon>Embryophyta</taxon>
        <taxon>Tracheophyta</taxon>
        <taxon>Spermatophyta</taxon>
        <taxon>Magnoliopsida</taxon>
        <taxon>eudicotyledons</taxon>
        <taxon>Gunneridae</taxon>
        <taxon>Pentapetalae</taxon>
        <taxon>asterids</taxon>
        <taxon>lamiids</taxon>
        <taxon>Lamiales</taxon>
        <taxon>Scrophulariaceae</taxon>
        <taxon>Buddlejeae</taxon>
        <taxon>Buddleja</taxon>
    </lineage>
</organism>
<comment type="caution">
    <text evidence="7">The sequence shown here is derived from an EMBL/GenBank/DDBJ whole genome shotgun (WGS) entry which is preliminary data.</text>
</comment>
<dbReference type="GO" id="GO:0009691">
    <property type="term" value="P:cytokinin biosynthetic process"/>
    <property type="evidence" value="ECO:0007669"/>
    <property type="project" value="UniProtKB-KW"/>
</dbReference>
<protein>
    <recommendedName>
        <fullName evidence="2">cytokinin riboside 5'-monophosphate phosphoribohydrolase</fullName>
        <ecNumber evidence="2">3.2.2.n1</ecNumber>
    </recommendedName>
</protein>
<dbReference type="PANTHER" id="PTHR31223">
    <property type="entry name" value="LOG FAMILY PROTEIN YJL055W"/>
    <property type="match status" value="1"/>
</dbReference>
<evidence type="ECO:0000256" key="6">
    <source>
        <dbReference type="ARBA" id="ARBA00049153"/>
    </source>
</evidence>
<evidence type="ECO:0000313" key="7">
    <source>
        <dbReference type="EMBL" id="KAG8375690.1"/>
    </source>
</evidence>
<proteinExistence type="inferred from homology"/>
<evidence type="ECO:0000313" key="8">
    <source>
        <dbReference type="Proteomes" id="UP000826271"/>
    </source>
</evidence>
<dbReference type="SUPFAM" id="SSF102405">
    <property type="entry name" value="MCP/YpsA-like"/>
    <property type="match status" value="1"/>
</dbReference>
<gene>
    <name evidence="7" type="ORF">BUALT_Bualt10G0126600</name>
</gene>
<dbReference type="GO" id="GO:0016799">
    <property type="term" value="F:hydrolase activity, hydrolyzing N-glycosyl compounds"/>
    <property type="evidence" value="ECO:0007669"/>
    <property type="project" value="TreeGrafter"/>
</dbReference>
<comment type="similarity">
    <text evidence="1">Belongs to the LOG family.</text>
</comment>
<dbReference type="GO" id="GO:0005829">
    <property type="term" value="C:cytosol"/>
    <property type="evidence" value="ECO:0007669"/>
    <property type="project" value="TreeGrafter"/>
</dbReference>
<dbReference type="GO" id="GO:0005634">
    <property type="term" value="C:nucleus"/>
    <property type="evidence" value="ECO:0007669"/>
    <property type="project" value="TreeGrafter"/>
</dbReference>
<dbReference type="Proteomes" id="UP000826271">
    <property type="component" value="Unassembled WGS sequence"/>
</dbReference>
<keyword evidence="3" id="KW-0203">Cytokinin biosynthesis</keyword>
<name>A0AAV6X970_9LAMI</name>
<accession>A0AAV6X970</accession>
<evidence type="ECO:0000256" key="5">
    <source>
        <dbReference type="ARBA" id="ARBA00047718"/>
    </source>
</evidence>
<dbReference type="PANTHER" id="PTHR31223:SF11">
    <property type="entry name" value="CYTOKININ RIBOSIDE 5'-MONOPHOSPHATE PHOSPHORIBOHYDROLASE LOG8-RELATED"/>
    <property type="match status" value="1"/>
</dbReference>
<sequence>MHERRAEMAREKAEAFTALPGGYGTLEELLEMITWAQLGIHKKLIKVVEEGFIKSGARNMVLSAVAAKELLTKMEVLSVYLKSIKLWMNPLSILFNLCSDLMEAGRWKNWVITPQKELIKF</sequence>
<dbReference type="InterPro" id="IPR031100">
    <property type="entry name" value="LOG_fam"/>
</dbReference>
<evidence type="ECO:0000256" key="4">
    <source>
        <dbReference type="ARBA" id="ARBA00024884"/>
    </source>
</evidence>
<dbReference type="Pfam" id="PF03641">
    <property type="entry name" value="Lysine_decarbox"/>
    <property type="match status" value="1"/>
</dbReference>
<dbReference type="AlphaFoldDB" id="A0AAV6X970"/>
<keyword evidence="8" id="KW-1185">Reference proteome</keyword>
<dbReference type="EMBL" id="WHWC01000010">
    <property type="protein sequence ID" value="KAG8375690.1"/>
    <property type="molecule type" value="Genomic_DNA"/>
</dbReference>
<evidence type="ECO:0000256" key="3">
    <source>
        <dbReference type="ARBA" id="ARBA00022712"/>
    </source>
</evidence>
<reference evidence="7" key="1">
    <citation type="submission" date="2019-10" db="EMBL/GenBank/DDBJ databases">
        <authorList>
            <person name="Zhang R."/>
            <person name="Pan Y."/>
            <person name="Wang J."/>
            <person name="Ma R."/>
            <person name="Yu S."/>
        </authorList>
    </citation>
    <scope>NUCLEOTIDE SEQUENCE</scope>
    <source>
        <strain evidence="7">LA-IB0</strain>
        <tissue evidence="7">Leaf</tissue>
    </source>
</reference>
<comment type="catalytic activity">
    <reaction evidence="5">
        <text>N(6)-(dimethylallyl)adenosine 5'-phosphate + H2O = N(6)-dimethylallyladenine + D-ribose 5-phosphate</text>
        <dbReference type="Rhea" id="RHEA:48560"/>
        <dbReference type="ChEBI" id="CHEBI:15377"/>
        <dbReference type="ChEBI" id="CHEBI:17660"/>
        <dbReference type="ChEBI" id="CHEBI:57526"/>
        <dbReference type="ChEBI" id="CHEBI:78346"/>
        <dbReference type="EC" id="3.2.2.n1"/>
    </reaction>
</comment>
<evidence type="ECO:0000256" key="2">
    <source>
        <dbReference type="ARBA" id="ARBA00012205"/>
    </source>
</evidence>
<comment type="catalytic activity">
    <reaction evidence="6">
        <text>9-ribosyl-trans-zeatin 5'-phosphate + H2O = trans-zeatin + D-ribose 5-phosphate</text>
        <dbReference type="Rhea" id="RHEA:48564"/>
        <dbReference type="ChEBI" id="CHEBI:15377"/>
        <dbReference type="ChEBI" id="CHEBI:16522"/>
        <dbReference type="ChEBI" id="CHEBI:78346"/>
        <dbReference type="ChEBI" id="CHEBI:87947"/>
        <dbReference type="EC" id="3.2.2.n1"/>
    </reaction>
</comment>
<dbReference type="EC" id="3.2.2.n1" evidence="2"/>
<comment type="function">
    <text evidence="4">Cytokinin-activating enzyme working in the direct activation pathway. Phosphoribohydrolase that converts inactive cytokinin nucleotides to the biologically active free-base forms.</text>
</comment>
<dbReference type="Gene3D" id="3.40.50.450">
    <property type="match status" value="1"/>
</dbReference>
<evidence type="ECO:0000256" key="1">
    <source>
        <dbReference type="ARBA" id="ARBA00006763"/>
    </source>
</evidence>